<dbReference type="GO" id="GO:0030246">
    <property type="term" value="F:carbohydrate binding"/>
    <property type="evidence" value="ECO:0007669"/>
    <property type="project" value="InterPro"/>
</dbReference>
<evidence type="ECO:0000259" key="1">
    <source>
        <dbReference type="Pfam" id="PF00963"/>
    </source>
</evidence>
<dbReference type="SUPFAM" id="SSF75005">
    <property type="entry name" value="Arabinanase/levansucrase/invertase"/>
    <property type="match status" value="1"/>
</dbReference>
<dbReference type="Pfam" id="PF00963">
    <property type="entry name" value="Cohesin"/>
    <property type="match status" value="1"/>
</dbReference>
<accession>A0A7V3VUY4</accession>
<dbReference type="InterPro" id="IPR023296">
    <property type="entry name" value="Glyco_hydro_beta-prop_sf"/>
</dbReference>
<proteinExistence type="predicted"/>
<name>A0A7V3VUY4_UNCW3</name>
<sequence>MSKLVKYLIIIPLVGFSETILYIDPPVVPQKEVGDTFTVSLKVADVVNLNAFEAIICYDPAILSIIGVTEGPFLKRGGIPTDFWYVPQNPGSFYVAGARGGVSNFSGTYGSGILAYIKCQVNASGNSPLDISDTTAFRNLLMCGDSLTTTYFSGFIPFIKIDGYYGMQTDCNSRDEFLISTSTYADSAFFPTVAWADTQYLCVWQTYTNLYPAWLIYGQRISSNGTFLGANTPIIDLGTRSWTTPCLGWCDSVFTSVFKRVPRDDTTSDAVDIVGKNVTPAGSSGSNFSISTASSIQCEPAIAFNNGGKYLVVWEDHRAGQSTSNADIYGQVLNRSGTLIGLNFPICNASGNQSAPAVYWADSKYLVVWADGRNNTIDHFWYYIYGQFVDSLGNLIGSEIPITQTNEINQFPDVSFNGTNYLVVWQKLAESEHISDIYGQFVSTNGSLIGSNFVICNESHYQAAPKVIWDGSTYLVFWQDERNGSTEIFMGRGFYLMALY</sequence>
<gene>
    <name evidence="2" type="ORF">ENX68_07410</name>
</gene>
<comment type="caution">
    <text evidence="2">The sequence shown here is derived from an EMBL/GenBank/DDBJ whole genome shotgun (WGS) entry which is preliminary data.</text>
</comment>
<dbReference type="SUPFAM" id="SSF49384">
    <property type="entry name" value="Carbohydrate-binding domain"/>
    <property type="match status" value="1"/>
</dbReference>
<dbReference type="GO" id="GO:0000272">
    <property type="term" value="P:polysaccharide catabolic process"/>
    <property type="evidence" value="ECO:0007669"/>
    <property type="project" value="InterPro"/>
</dbReference>
<organism evidence="2">
    <name type="scientific">candidate division WOR-3 bacterium</name>
    <dbReference type="NCBI Taxonomy" id="2052148"/>
    <lineage>
        <taxon>Bacteria</taxon>
        <taxon>Bacteria division WOR-3</taxon>
    </lineage>
</organism>
<dbReference type="CDD" id="cd08547">
    <property type="entry name" value="Type_II_cohesin"/>
    <property type="match status" value="1"/>
</dbReference>
<dbReference type="AlphaFoldDB" id="A0A7V3VUY4"/>
<feature type="domain" description="Cohesin" evidence="1">
    <location>
        <begin position="30"/>
        <end position="138"/>
    </location>
</feature>
<dbReference type="InterPro" id="IPR008965">
    <property type="entry name" value="CBM2/CBM3_carb-bd_dom_sf"/>
</dbReference>
<reference evidence="2" key="1">
    <citation type="journal article" date="2020" name="mSystems">
        <title>Genome- and Community-Level Interaction Insights into Carbon Utilization and Element Cycling Functions of Hydrothermarchaeota in Hydrothermal Sediment.</title>
        <authorList>
            <person name="Zhou Z."/>
            <person name="Liu Y."/>
            <person name="Xu W."/>
            <person name="Pan J."/>
            <person name="Luo Z.H."/>
            <person name="Li M."/>
        </authorList>
    </citation>
    <scope>NUCLEOTIDE SEQUENCE [LARGE SCALE GENOMIC DNA]</scope>
    <source>
        <strain evidence="2">SpSt-961</strain>
    </source>
</reference>
<dbReference type="Gene3D" id="2.60.40.680">
    <property type="match status" value="1"/>
</dbReference>
<protein>
    <recommendedName>
        <fullName evidence="1">Cohesin domain-containing protein</fullName>
    </recommendedName>
</protein>
<evidence type="ECO:0000313" key="2">
    <source>
        <dbReference type="EMBL" id="HGE78804.1"/>
    </source>
</evidence>
<dbReference type="EMBL" id="DTOZ01000182">
    <property type="protein sequence ID" value="HGE78804.1"/>
    <property type="molecule type" value="Genomic_DNA"/>
</dbReference>
<dbReference type="InterPro" id="IPR002102">
    <property type="entry name" value="Cohesin_dom"/>
</dbReference>